<feature type="transmembrane region" description="Helical" evidence="7">
    <location>
        <begin position="15"/>
        <end position="36"/>
    </location>
</feature>
<evidence type="ECO:0000256" key="6">
    <source>
        <dbReference type="ARBA" id="ARBA00023136"/>
    </source>
</evidence>
<dbReference type="PANTHER" id="PTHR30074:SF4">
    <property type="entry name" value="NI_FE-HYDROGENASE 2 B-TYPE CYTOCHROME SUBUNIT-RELATED"/>
    <property type="match status" value="1"/>
</dbReference>
<keyword evidence="4 7" id="KW-0812">Transmembrane</keyword>
<comment type="similarity">
    <text evidence="2">Belongs to the NrfD family.</text>
</comment>
<feature type="transmembrane region" description="Helical" evidence="7">
    <location>
        <begin position="262"/>
        <end position="281"/>
    </location>
</feature>
<keyword evidence="3" id="KW-1003">Cell membrane</keyword>
<evidence type="ECO:0000256" key="4">
    <source>
        <dbReference type="ARBA" id="ARBA00022692"/>
    </source>
</evidence>
<evidence type="ECO:0000256" key="5">
    <source>
        <dbReference type="ARBA" id="ARBA00022989"/>
    </source>
</evidence>
<dbReference type="InterPro" id="IPR051817">
    <property type="entry name" value="FDH_cytochrome_b556_subunit"/>
</dbReference>
<evidence type="ECO:0000313" key="9">
    <source>
        <dbReference type="Proteomes" id="UP000243205"/>
    </source>
</evidence>
<sequence>MNAPHPQPAPLRRPFWTPGVLVLLCLVGAAAISLLLRFSGGIGAVSNLSTGRPWGLWVAVDVASGVALAAGGFTTAALCHLFGRHRYVAIERPALLTAMLGYTFVVLGLLVDIGRSWAIWKPLIFQNHHSVLFEVAMCVLVYLHVLYIEFLPIVLERLRQGVRLPGRLQRLSTPLMNAAERLHRPLQRHLWLFLIAGVVLSCMHQSSLGALLLIAPTKLHPLWYSPLLPLLFLTSAIAVGYPMVVVEANLARASLASADEQAVLTPLAGISRYLLGLYLLLKIADLSWRGAWPYLLEGSAQSLAFSIELGLGVLLPWLLLLSARLRRSRRGLFCAAALIVGGVLLNRYNVFVTGFMPPFSGADYSPALGEWLITAGLIASLMLLYRLLVTHLPILVPAAPTPAVPENRPQENRP</sequence>
<organism evidence="8 9">
    <name type="scientific">Desulfuromonas thiophila</name>
    <dbReference type="NCBI Taxonomy" id="57664"/>
    <lineage>
        <taxon>Bacteria</taxon>
        <taxon>Pseudomonadati</taxon>
        <taxon>Thermodesulfobacteriota</taxon>
        <taxon>Desulfuromonadia</taxon>
        <taxon>Desulfuromonadales</taxon>
        <taxon>Desulfuromonadaceae</taxon>
        <taxon>Desulfuromonas</taxon>
    </lineage>
</organism>
<feature type="transmembrane region" description="Helical" evidence="7">
    <location>
        <begin position="56"/>
        <end position="82"/>
    </location>
</feature>
<dbReference type="Pfam" id="PF03916">
    <property type="entry name" value="NrfD"/>
    <property type="match status" value="1"/>
</dbReference>
<reference evidence="9" key="1">
    <citation type="submission" date="2016-10" db="EMBL/GenBank/DDBJ databases">
        <authorList>
            <person name="Varghese N."/>
            <person name="Submissions S."/>
        </authorList>
    </citation>
    <scope>NUCLEOTIDE SEQUENCE [LARGE SCALE GENOMIC DNA]</scope>
    <source>
        <strain evidence="9">DSM 8987</strain>
    </source>
</reference>
<dbReference type="GO" id="GO:0009061">
    <property type="term" value="P:anaerobic respiration"/>
    <property type="evidence" value="ECO:0007669"/>
    <property type="project" value="TreeGrafter"/>
</dbReference>
<dbReference type="EMBL" id="FNAQ01000001">
    <property type="protein sequence ID" value="SDD73417.1"/>
    <property type="molecule type" value="Genomic_DNA"/>
</dbReference>
<name>A0A1G6X7Z6_9BACT</name>
<accession>A0A1G6X7Z6</accession>
<feature type="transmembrane region" description="Helical" evidence="7">
    <location>
        <begin position="190"/>
        <end position="215"/>
    </location>
</feature>
<dbReference type="PANTHER" id="PTHR30074">
    <property type="entry name" value="FORMATE DEHYDROGENASE, NITRATE-INDUCIBLE, CYTOCHROME B556 FDN SUBUNIT"/>
    <property type="match status" value="1"/>
</dbReference>
<feature type="transmembrane region" description="Helical" evidence="7">
    <location>
        <begin position="227"/>
        <end position="250"/>
    </location>
</feature>
<dbReference type="RefSeq" id="WP_092075296.1">
    <property type="nucleotide sequence ID" value="NZ_FNAQ01000001.1"/>
</dbReference>
<dbReference type="STRING" id="57664.SAMN05661003_101144"/>
<protein>
    <submittedName>
        <fullName evidence="8">Ni/Fe-hydrogenase 2 integral membrane subunit HybB</fullName>
    </submittedName>
</protein>
<keyword evidence="5 7" id="KW-1133">Transmembrane helix</keyword>
<evidence type="ECO:0000256" key="3">
    <source>
        <dbReference type="ARBA" id="ARBA00022475"/>
    </source>
</evidence>
<keyword evidence="9" id="KW-1185">Reference proteome</keyword>
<dbReference type="OrthoDB" id="5440262at2"/>
<dbReference type="InterPro" id="IPR005614">
    <property type="entry name" value="NrfD-like"/>
</dbReference>
<dbReference type="AlphaFoldDB" id="A0A1G6X7Z6"/>
<evidence type="ECO:0000313" key="8">
    <source>
        <dbReference type="EMBL" id="SDD73417.1"/>
    </source>
</evidence>
<keyword evidence="6 7" id="KW-0472">Membrane</keyword>
<feature type="transmembrane region" description="Helical" evidence="7">
    <location>
        <begin position="94"/>
        <end position="111"/>
    </location>
</feature>
<dbReference type="Proteomes" id="UP000243205">
    <property type="component" value="Unassembled WGS sequence"/>
</dbReference>
<feature type="transmembrane region" description="Helical" evidence="7">
    <location>
        <begin position="301"/>
        <end position="320"/>
    </location>
</feature>
<feature type="transmembrane region" description="Helical" evidence="7">
    <location>
        <begin position="332"/>
        <end position="351"/>
    </location>
</feature>
<evidence type="ECO:0000256" key="7">
    <source>
        <dbReference type="SAM" id="Phobius"/>
    </source>
</evidence>
<feature type="transmembrane region" description="Helical" evidence="7">
    <location>
        <begin position="131"/>
        <end position="155"/>
    </location>
</feature>
<evidence type="ECO:0000256" key="1">
    <source>
        <dbReference type="ARBA" id="ARBA00004651"/>
    </source>
</evidence>
<comment type="subcellular location">
    <subcellularLocation>
        <location evidence="1">Cell membrane</location>
        <topology evidence="1">Multi-pass membrane protein</topology>
    </subcellularLocation>
</comment>
<gene>
    <name evidence="8" type="ORF">SAMN05661003_101144</name>
</gene>
<proteinExistence type="inferred from homology"/>
<dbReference type="GO" id="GO:0005886">
    <property type="term" value="C:plasma membrane"/>
    <property type="evidence" value="ECO:0007669"/>
    <property type="project" value="UniProtKB-SubCell"/>
</dbReference>
<evidence type="ECO:0000256" key="2">
    <source>
        <dbReference type="ARBA" id="ARBA00008929"/>
    </source>
</evidence>
<feature type="transmembrane region" description="Helical" evidence="7">
    <location>
        <begin position="371"/>
        <end position="389"/>
    </location>
</feature>